<name>A0A3N4LFC2_9PEZI</name>
<dbReference type="Gene3D" id="2.60.40.1670">
    <property type="entry name" value="beta-sandwich domain of Sec23/24"/>
    <property type="match status" value="1"/>
</dbReference>
<dbReference type="InParanoid" id="A0A3N4LFC2"/>
<dbReference type="Pfam" id="PF04811">
    <property type="entry name" value="Sec23_trunk"/>
    <property type="match status" value="1"/>
</dbReference>
<sequence>MDTAIYHALAQQDDPNRQNRQPQQQQQQALPSGHAPQGIYQQRVIPPQQPGYGYPPPGPNPYGAPMPSTTPLQFQNPYAPPTQLYGAPQAPSQQQEGSSGIGGLTAQMGGMGITDGAMGGVGASPGTVSRTAKKKQRHAFHEIDQAPSAPVASNPPFSPAASQFPGQQGQFGSQHGQFGAQPNTFTPGYQQQLTGSQFPVPANPQFVPGIPPTSQAQYNASSSGRDSSSGQVDPNAIPSIPASRDLAQAHYNTNPYATLAQHGPPPTITDYAVIDQGNVSPKFARLTMYTIPTSQEILNQTALPLAWILQPLAKQRSDEAPVPVLDFGEAGPPRCRRCRTYINPFMTFIQGGGKFVCNMCSFPNEVPPEYFSPVDMSGRRLDREQRPELIRGTVEFVVPKEYWSRPLEKGETIEDRALKWVFLIDVSMEACNRGGLTAFVEGIKKALYSDLSEGEEPVKGGIQKLPKGTKIAIVTFDKEIHFYNLNPSLDAAHMMVMPDLEDPFVPLSTGLFIDPYESRSVIESLLDSLPKMFSAIKNPEPALLPTLHAVLGSMEKSGGRIICSLSSLPTWGPGRLFLREDTKLLGTEKEKALFTTEHQSWRKLANKMVDAGVGLDLFLTPHAYIDAATLGYVSSTTGGDVFFYPNFVISRDTPRLVDDMVHVLHRETGYNALMKVRCSNGLQVANYSGNFLQRTVNGDLEFGVIDADKSMSVSFSYDGKLEKKVDAHFQAALLYTTREGERRVRCLNIVAAVSDNGKDVLRLVDQDAVVMLMAKEAATKIVDRPLKEIRGNLTEKAVEILSQYRKNFSAPSPPGQLILPEALKEFALFMLALLKTRGLRGGSVSSDMRTHSMRLLKAMPMADLSTYLYPLIIPIHNLAPTQGFPDQAAEGVLSIPPTLRASYSRIEEGGVYLVDNSQICILWLHAHVSPNLLEDLFGPGITTLQQLDPYMSEIPVVETHLNAQVRNLVQWLSEKRGGRALKLQLARQGMDGAEYEFAGMLVEDRGNDERAYVDWLVHVHKFVQLEVGCF</sequence>
<dbReference type="GO" id="GO:0090110">
    <property type="term" value="P:COPII-coated vesicle cargo loading"/>
    <property type="evidence" value="ECO:0007669"/>
    <property type="project" value="TreeGrafter"/>
</dbReference>
<dbReference type="GO" id="GO:0070971">
    <property type="term" value="C:endoplasmic reticulum exit site"/>
    <property type="evidence" value="ECO:0007669"/>
    <property type="project" value="TreeGrafter"/>
</dbReference>
<comment type="subcellular location">
    <subcellularLocation>
        <location evidence="2">Cytoplasmic vesicle</location>
        <location evidence="2">COPII-coated vesicle membrane</location>
        <topology evidence="2">Peripheral membrane protein</topology>
        <orientation evidence="2">Cytoplasmic side</orientation>
    </subcellularLocation>
    <subcellularLocation>
        <location evidence="3">Endoplasmic reticulum membrane</location>
        <topology evidence="3">Peripheral membrane protein</topology>
        <orientation evidence="3">Cytoplasmic side</orientation>
    </subcellularLocation>
    <subcellularLocation>
        <location evidence="1">Golgi apparatus membrane</location>
        <topology evidence="1">Peripheral membrane protein</topology>
        <orientation evidence="1">Cytoplasmic side</orientation>
    </subcellularLocation>
</comment>
<evidence type="ECO:0000256" key="6">
    <source>
        <dbReference type="ARBA" id="ARBA00022892"/>
    </source>
</evidence>
<dbReference type="OrthoDB" id="49016at2759"/>
<proteinExistence type="inferred from homology"/>
<dbReference type="Pfam" id="PF08033">
    <property type="entry name" value="Sec23_BS"/>
    <property type="match status" value="1"/>
</dbReference>
<evidence type="ECO:0000313" key="17">
    <source>
        <dbReference type="Proteomes" id="UP000267821"/>
    </source>
</evidence>
<evidence type="ECO:0000259" key="11">
    <source>
        <dbReference type="Pfam" id="PF00626"/>
    </source>
</evidence>
<dbReference type="Gene3D" id="2.30.30.380">
    <property type="entry name" value="Zn-finger domain of Sec23/24"/>
    <property type="match status" value="1"/>
</dbReference>
<dbReference type="SUPFAM" id="SSF53300">
    <property type="entry name" value="vWA-like"/>
    <property type="match status" value="1"/>
</dbReference>
<feature type="compositionally biased region" description="Gly residues" evidence="10">
    <location>
        <begin position="99"/>
        <end position="123"/>
    </location>
</feature>
<feature type="compositionally biased region" description="Low complexity" evidence="10">
    <location>
        <begin position="18"/>
        <end position="28"/>
    </location>
</feature>
<dbReference type="Proteomes" id="UP000267821">
    <property type="component" value="Unassembled WGS sequence"/>
</dbReference>
<dbReference type="InterPro" id="IPR050550">
    <property type="entry name" value="SEC23_SEC24_subfamily"/>
</dbReference>
<evidence type="ECO:0000256" key="1">
    <source>
        <dbReference type="ARBA" id="ARBA00004255"/>
    </source>
</evidence>
<keyword evidence="8" id="KW-0968">Cytoplasmic vesicle</keyword>
<evidence type="ECO:0000313" key="16">
    <source>
        <dbReference type="EMBL" id="RPB21416.1"/>
    </source>
</evidence>
<dbReference type="Gene3D" id="3.40.50.410">
    <property type="entry name" value="von Willebrand factor, type A domain"/>
    <property type="match status" value="1"/>
</dbReference>
<dbReference type="InterPro" id="IPR036175">
    <property type="entry name" value="Sec23/24_helical_dom_sf"/>
</dbReference>
<dbReference type="GO" id="GO:0000149">
    <property type="term" value="F:SNARE binding"/>
    <property type="evidence" value="ECO:0007669"/>
    <property type="project" value="TreeGrafter"/>
</dbReference>
<dbReference type="GO" id="GO:0008270">
    <property type="term" value="F:zinc ion binding"/>
    <property type="evidence" value="ECO:0007669"/>
    <property type="project" value="InterPro"/>
</dbReference>
<evidence type="ECO:0000256" key="8">
    <source>
        <dbReference type="ARBA" id="ARBA00023329"/>
    </source>
</evidence>
<dbReference type="Gene3D" id="3.40.20.10">
    <property type="entry name" value="Severin"/>
    <property type="match status" value="1"/>
</dbReference>
<dbReference type="EMBL" id="ML121559">
    <property type="protein sequence ID" value="RPB21416.1"/>
    <property type="molecule type" value="Genomic_DNA"/>
</dbReference>
<dbReference type="PANTHER" id="PTHR13803:SF4">
    <property type="entry name" value="SECRETORY 24CD, ISOFORM C"/>
    <property type="match status" value="1"/>
</dbReference>
<dbReference type="STRING" id="1051890.A0A3N4LFC2"/>
<dbReference type="GO" id="GO:0006886">
    <property type="term" value="P:intracellular protein transport"/>
    <property type="evidence" value="ECO:0007669"/>
    <property type="project" value="InterPro"/>
</dbReference>
<evidence type="ECO:0000256" key="3">
    <source>
        <dbReference type="ARBA" id="ARBA00004397"/>
    </source>
</evidence>
<dbReference type="SUPFAM" id="SSF82919">
    <property type="entry name" value="Zn-finger domain of Sec23/24"/>
    <property type="match status" value="1"/>
</dbReference>
<dbReference type="GO" id="GO:0030127">
    <property type="term" value="C:COPII vesicle coat"/>
    <property type="evidence" value="ECO:0007669"/>
    <property type="project" value="InterPro"/>
</dbReference>
<evidence type="ECO:0000259" key="14">
    <source>
        <dbReference type="Pfam" id="PF04815"/>
    </source>
</evidence>
<accession>A0A3N4LFC2</accession>
<dbReference type="InterPro" id="IPR006895">
    <property type="entry name" value="Znf_Sec23_Sec24"/>
</dbReference>
<feature type="compositionally biased region" description="Low complexity" evidence="10">
    <location>
        <begin position="221"/>
        <end position="230"/>
    </location>
</feature>
<dbReference type="SUPFAM" id="SSF81995">
    <property type="entry name" value="beta-sandwich domain of Sec23/24"/>
    <property type="match status" value="1"/>
</dbReference>
<dbReference type="Pfam" id="PF04815">
    <property type="entry name" value="Sec23_helical"/>
    <property type="match status" value="1"/>
</dbReference>
<feature type="domain" description="Sec23/Sec24 trunk" evidence="13">
    <location>
        <begin position="419"/>
        <end position="662"/>
    </location>
</feature>
<comment type="similarity">
    <text evidence="4">Belongs to the SEC23/SEC24 family. SEC24 subfamily.</text>
</comment>
<keyword evidence="6" id="KW-0931">ER-Golgi transport</keyword>
<dbReference type="AlphaFoldDB" id="A0A3N4LFC2"/>
<evidence type="ECO:0000256" key="7">
    <source>
        <dbReference type="ARBA" id="ARBA00022927"/>
    </source>
</evidence>
<evidence type="ECO:0000256" key="10">
    <source>
        <dbReference type="SAM" id="MobiDB-lite"/>
    </source>
</evidence>
<dbReference type="GO" id="GO:0000139">
    <property type="term" value="C:Golgi membrane"/>
    <property type="evidence" value="ECO:0007669"/>
    <property type="project" value="UniProtKB-SubCell"/>
</dbReference>
<evidence type="ECO:0000256" key="9">
    <source>
        <dbReference type="ARBA" id="ARBA00025471"/>
    </source>
</evidence>
<feature type="compositionally biased region" description="Pro residues" evidence="10">
    <location>
        <begin position="47"/>
        <end position="64"/>
    </location>
</feature>
<keyword evidence="7" id="KW-0653">Protein transport</keyword>
<evidence type="ECO:0000256" key="2">
    <source>
        <dbReference type="ARBA" id="ARBA00004299"/>
    </source>
</evidence>
<gene>
    <name evidence="16" type="ORF">L211DRAFT_851399</name>
</gene>
<evidence type="ECO:0000256" key="5">
    <source>
        <dbReference type="ARBA" id="ARBA00022448"/>
    </source>
</evidence>
<dbReference type="InterPro" id="IPR006900">
    <property type="entry name" value="Sec23/24_helical_dom"/>
</dbReference>
<dbReference type="InterPro" id="IPR036174">
    <property type="entry name" value="Znf_Sec23_Sec24_sf"/>
</dbReference>
<dbReference type="FunCoup" id="A0A3N4LFC2">
    <property type="interactions" value="130"/>
</dbReference>
<evidence type="ECO:0008006" key="18">
    <source>
        <dbReference type="Google" id="ProtNLM"/>
    </source>
</evidence>
<feature type="domain" description="Gelsolin-like" evidence="11">
    <location>
        <begin position="896"/>
        <end position="966"/>
    </location>
</feature>
<dbReference type="InterPro" id="IPR012990">
    <property type="entry name" value="Beta-sandwich_Sec23_24"/>
</dbReference>
<dbReference type="Pfam" id="PF04810">
    <property type="entry name" value="zf-Sec23_Sec24"/>
    <property type="match status" value="1"/>
</dbReference>
<reference evidence="16 17" key="1">
    <citation type="journal article" date="2018" name="Nat. Ecol. Evol.">
        <title>Pezizomycetes genomes reveal the molecular basis of ectomycorrhizal truffle lifestyle.</title>
        <authorList>
            <person name="Murat C."/>
            <person name="Payen T."/>
            <person name="Noel B."/>
            <person name="Kuo A."/>
            <person name="Morin E."/>
            <person name="Chen J."/>
            <person name="Kohler A."/>
            <person name="Krizsan K."/>
            <person name="Balestrini R."/>
            <person name="Da Silva C."/>
            <person name="Montanini B."/>
            <person name="Hainaut M."/>
            <person name="Levati E."/>
            <person name="Barry K.W."/>
            <person name="Belfiori B."/>
            <person name="Cichocki N."/>
            <person name="Clum A."/>
            <person name="Dockter R.B."/>
            <person name="Fauchery L."/>
            <person name="Guy J."/>
            <person name="Iotti M."/>
            <person name="Le Tacon F."/>
            <person name="Lindquist E.A."/>
            <person name="Lipzen A."/>
            <person name="Malagnac F."/>
            <person name="Mello A."/>
            <person name="Molinier V."/>
            <person name="Miyauchi S."/>
            <person name="Poulain J."/>
            <person name="Riccioni C."/>
            <person name="Rubini A."/>
            <person name="Sitrit Y."/>
            <person name="Splivallo R."/>
            <person name="Traeger S."/>
            <person name="Wang M."/>
            <person name="Zifcakova L."/>
            <person name="Wipf D."/>
            <person name="Zambonelli A."/>
            <person name="Paolocci F."/>
            <person name="Nowrousian M."/>
            <person name="Ottonello S."/>
            <person name="Baldrian P."/>
            <person name="Spatafora J.W."/>
            <person name="Henrissat B."/>
            <person name="Nagy L.G."/>
            <person name="Aury J.M."/>
            <person name="Wincker P."/>
            <person name="Grigoriev I.V."/>
            <person name="Bonfante P."/>
            <person name="Martin F.M."/>
        </authorList>
    </citation>
    <scope>NUCLEOTIDE SEQUENCE [LARGE SCALE GENOMIC DNA]</scope>
    <source>
        <strain evidence="16 17">ATCC MYA-4762</strain>
    </source>
</reference>
<dbReference type="Pfam" id="PF00626">
    <property type="entry name" value="Gelsolin"/>
    <property type="match status" value="1"/>
</dbReference>
<feature type="domain" description="Sec23/Sec24 helical" evidence="14">
    <location>
        <begin position="765"/>
        <end position="865"/>
    </location>
</feature>
<dbReference type="InterPro" id="IPR029006">
    <property type="entry name" value="ADF-H/Gelsolin-like_dom_sf"/>
</dbReference>
<evidence type="ECO:0000256" key="4">
    <source>
        <dbReference type="ARBA" id="ARBA00008334"/>
    </source>
</evidence>
<organism evidence="16 17">
    <name type="scientific">Terfezia boudieri ATCC MYA-4762</name>
    <dbReference type="NCBI Taxonomy" id="1051890"/>
    <lineage>
        <taxon>Eukaryota</taxon>
        <taxon>Fungi</taxon>
        <taxon>Dikarya</taxon>
        <taxon>Ascomycota</taxon>
        <taxon>Pezizomycotina</taxon>
        <taxon>Pezizomycetes</taxon>
        <taxon>Pezizales</taxon>
        <taxon>Pezizaceae</taxon>
        <taxon>Terfezia</taxon>
    </lineage>
</organism>
<dbReference type="PANTHER" id="PTHR13803">
    <property type="entry name" value="SEC24-RELATED PROTEIN"/>
    <property type="match status" value="1"/>
</dbReference>
<keyword evidence="5" id="KW-0813">Transport</keyword>
<keyword evidence="17" id="KW-1185">Reference proteome</keyword>
<dbReference type="InterPro" id="IPR006896">
    <property type="entry name" value="Sec23/24_trunk_dom"/>
</dbReference>
<dbReference type="SUPFAM" id="SSF81811">
    <property type="entry name" value="Helical domain of Sec23/24"/>
    <property type="match status" value="1"/>
</dbReference>
<feature type="compositionally biased region" description="Low complexity" evidence="10">
    <location>
        <begin position="159"/>
        <end position="181"/>
    </location>
</feature>
<dbReference type="InterPro" id="IPR007123">
    <property type="entry name" value="Gelsolin-like_dom"/>
</dbReference>
<evidence type="ECO:0000259" key="13">
    <source>
        <dbReference type="Pfam" id="PF04811"/>
    </source>
</evidence>
<feature type="domain" description="Zinc finger Sec23/Sec24-type" evidence="12">
    <location>
        <begin position="332"/>
        <end position="370"/>
    </location>
</feature>
<protein>
    <recommendedName>
        <fullName evidence="18">Sec23/Sec24 family protein</fullName>
    </recommendedName>
</protein>
<comment type="function">
    <text evidence="9">Component of the coat protein complex II (COPII) which promotes the formation of transport vesicles from the endoplasmic reticulum (ER). The coat has two main functions, the physical deformation of the endoplasmic reticulum membrane into vesicles and the selection of cargo molecules.</text>
</comment>
<feature type="domain" description="Sec23/Sec24 beta-sandwich" evidence="15">
    <location>
        <begin position="669"/>
        <end position="753"/>
    </location>
</feature>
<evidence type="ECO:0000259" key="15">
    <source>
        <dbReference type="Pfam" id="PF08033"/>
    </source>
</evidence>
<dbReference type="SUPFAM" id="SSF82754">
    <property type="entry name" value="C-terminal, gelsolin-like domain of Sec23/24"/>
    <property type="match status" value="1"/>
</dbReference>
<evidence type="ECO:0000259" key="12">
    <source>
        <dbReference type="Pfam" id="PF04810"/>
    </source>
</evidence>
<feature type="compositionally biased region" description="Polar residues" evidence="10">
    <location>
        <begin position="182"/>
        <end position="197"/>
    </location>
</feature>
<feature type="region of interest" description="Disordered" evidence="10">
    <location>
        <begin position="1"/>
        <end position="239"/>
    </location>
</feature>
<dbReference type="GO" id="GO:0005789">
    <property type="term" value="C:endoplasmic reticulum membrane"/>
    <property type="evidence" value="ECO:0007669"/>
    <property type="project" value="UniProtKB-SubCell"/>
</dbReference>
<dbReference type="InterPro" id="IPR036180">
    <property type="entry name" value="Gelsolin-like_dom_sf"/>
</dbReference>
<dbReference type="InterPro" id="IPR036465">
    <property type="entry name" value="vWFA_dom_sf"/>
</dbReference>
<dbReference type="Gene3D" id="1.20.120.730">
    <property type="entry name" value="Sec23/Sec24 helical domain"/>
    <property type="match status" value="1"/>
</dbReference>